<evidence type="ECO:0000256" key="8">
    <source>
        <dbReference type="ARBA" id="ARBA00022692"/>
    </source>
</evidence>
<dbReference type="NCBIfam" id="TIGR01494">
    <property type="entry name" value="ATPase_P-type"/>
    <property type="match status" value="1"/>
</dbReference>
<dbReference type="Pfam" id="PF00702">
    <property type="entry name" value="Hydrolase"/>
    <property type="match status" value="1"/>
</dbReference>
<keyword evidence="18" id="KW-0406">Ion transport</keyword>
<evidence type="ECO:0000256" key="12">
    <source>
        <dbReference type="ARBA" id="ARBA00022796"/>
    </source>
</evidence>
<dbReference type="InterPro" id="IPR001757">
    <property type="entry name" value="P_typ_ATPase"/>
</dbReference>
<dbReference type="InterPro" id="IPR017969">
    <property type="entry name" value="Heavy-metal-associated_CS"/>
</dbReference>
<dbReference type="GO" id="GO:0005886">
    <property type="term" value="C:plasma membrane"/>
    <property type="evidence" value="ECO:0007669"/>
    <property type="project" value="UniProtKB-SubCell"/>
</dbReference>
<dbReference type="SUPFAM" id="SSF81653">
    <property type="entry name" value="Calcium ATPase, transduction domain A"/>
    <property type="match status" value="1"/>
</dbReference>
<evidence type="ECO:0000256" key="21">
    <source>
        <dbReference type="ARBA" id="ARBA00033239"/>
    </source>
</evidence>
<dbReference type="EMBL" id="CP144914">
    <property type="protein sequence ID" value="WWD78574.1"/>
    <property type="molecule type" value="Genomic_DNA"/>
</dbReference>
<dbReference type="PANTHER" id="PTHR43520">
    <property type="entry name" value="ATP7, ISOFORM B"/>
    <property type="match status" value="1"/>
</dbReference>
<feature type="domain" description="HMA" evidence="24">
    <location>
        <begin position="4"/>
        <end position="69"/>
    </location>
</feature>
<dbReference type="Gene3D" id="3.40.50.1000">
    <property type="entry name" value="HAD superfamily/HAD-like"/>
    <property type="match status" value="1"/>
</dbReference>
<feature type="transmembrane region" description="Helical" evidence="23">
    <location>
        <begin position="158"/>
        <end position="179"/>
    </location>
</feature>
<keyword evidence="9 23" id="KW-0479">Metal-binding</keyword>
<dbReference type="GO" id="GO:0055070">
    <property type="term" value="P:copper ion homeostasis"/>
    <property type="evidence" value="ECO:0007669"/>
    <property type="project" value="TreeGrafter"/>
</dbReference>
<evidence type="ECO:0000256" key="9">
    <source>
        <dbReference type="ARBA" id="ARBA00022723"/>
    </source>
</evidence>
<dbReference type="PRINTS" id="PR00943">
    <property type="entry name" value="CUATPASE"/>
</dbReference>
<evidence type="ECO:0000256" key="4">
    <source>
        <dbReference type="ARBA" id="ARBA00015102"/>
    </source>
</evidence>
<keyword evidence="5" id="KW-0813">Transport</keyword>
<dbReference type="InterPro" id="IPR023214">
    <property type="entry name" value="HAD_sf"/>
</dbReference>
<keyword evidence="26" id="KW-1185">Reference proteome</keyword>
<comment type="subcellular location">
    <subcellularLocation>
        <location evidence="1">Cell membrane</location>
        <topology evidence="1">Multi-pass membrane protein</topology>
    </subcellularLocation>
</comment>
<evidence type="ECO:0000256" key="18">
    <source>
        <dbReference type="ARBA" id="ARBA00023065"/>
    </source>
</evidence>
<feature type="domain" description="HMA" evidence="24">
    <location>
        <begin position="71"/>
        <end position="137"/>
    </location>
</feature>
<dbReference type="Proteomes" id="UP000321816">
    <property type="component" value="Chromosome"/>
</dbReference>
<dbReference type="GO" id="GO:0043682">
    <property type="term" value="F:P-type divalent copper transporter activity"/>
    <property type="evidence" value="ECO:0007669"/>
    <property type="project" value="TreeGrafter"/>
</dbReference>
<feature type="transmembrane region" description="Helical" evidence="23">
    <location>
        <begin position="227"/>
        <end position="245"/>
    </location>
</feature>
<keyword evidence="6 23" id="KW-1003">Cell membrane</keyword>
<keyword evidence="19 23" id="KW-0472">Membrane</keyword>
<evidence type="ECO:0000313" key="25">
    <source>
        <dbReference type="EMBL" id="WWD78574.1"/>
    </source>
</evidence>
<dbReference type="PRINTS" id="PR00119">
    <property type="entry name" value="CATATPASE"/>
</dbReference>
<dbReference type="InterPro" id="IPR027256">
    <property type="entry name" value="P-typ_ATPase_IB"/>
</dbReference>
<keyword evidence="8 23" id="KW-0812">Transmembrane</keyword>
<feature type="transmembrane region" description="Helical" evidence="23">
    <location>
        <begin position="403"/>
        <end position="426"/>
    </location>
</feature>
<dbReference type="PROSITE" id="PS01047">
    <property type="entry name" value="HMA_1"/>
    <property type="match status" value="2"/>
</dbReference>
<keyword evidence="16 23" id="KW-1133">Transmembrane helix</keyword>
<sequence length="801" mass="86194">MTKKEVTVPIEGMTCAACSSRIEKVLNKQESVEATVNLTTETAKISYDDERKSFDDIKTKIEKTGYQVGKETLGFQIEGMTCAACSSRIEKVLSKTEGVQKASVNLTTEEGYVEYEAGNIDEQTIFKKVQKLGYEPKRKESSSAREEKKEEAYKKQRFLFIFSLIFSVPLFFTMIDHFYPQQMLLPAWLMNGYVQWALATPVQFYAGWQFYKGGWKSLRGGSANMDVLVAMGTSAAYFYSVYLIAAGEMSFYFETSAVIITLVLLGKLLEAGAKGKTSEAIKKLMGMQAKKALVIREGTEQLVPIEEVKEGDTIKVRPGEKIPVDGTVTNGVTSVDESMLTGESVPVDKMEGDSVTGATINKHGTISFRATKVGKDSALAQIIRVVEEAQGSKAPIQRMVDVIANYFVPAAFSVAVLSFLGWYFIAGASFEVALINFTAVLVIACPCALGLATPTSIMVGTGKGAENGILFKGGQYLERAHKIDTIVLDKTGTLTKGEPEVTDIITVPGFDENEFISLTAAVEAGSEHPLGQAIVKYAASKGNTTQEVNKFEAVPGHGVKGVLSGKEVLIGTKKLMKENGIDTSPLEKDAENLEADGKTVMYAAANGNLIGTAAVADQLKDSSALAVKELKDLGYHVAMITGDNKRTAAAIGRMVGITTVYSEVLPEDKASIVKELQAQNKSVMMVGDGINDAPALAVADIGAAIGTGTDVAMEAADITLMNGDLRTILQTIQLSQKTMRNIKQNLFWAFVYNSIGIPIAALGFLAPWVAGAAMAFSSVSVVSNALRLKRVKLTELAQAVK</sequence>
<dbReference type="CDD" id="cd00371">
    <property type="entry name" value="HMA"/>
    <property type="match status" value="2"/>
</dbReference>
<dbReference type="InterPro" id="IPR036163">
    <property type="entry name" value="HMA_dom_sf"/>
</dbReference>
<dbReference type="NCBIfam" id="TIGR00003">
    <property type="entry name" value="copper ion binding protein"/>
    <property type="match status" value="2"/>
</dbReference>
<dbReference type="KEGG" id="ahal:FTX54_009000"/>
<keyword evidence="10" id="KW-0677">Repeat</keyword>
<dbReference type="Gene3D" id="3.30.70.100">
    <property type="match status" value="2"/>
</dbReference>
<dbReference type="GO" id="GO:0016887">
    <property type="term" value="F:ATP hydrolysis activity"/>
    <property type="evidence" value="ECO:0007669"/>
    <property type="project" value="InterPro"/>
</dbReference>
<dbReference type="GO" id="GO:0005524">
    <property type="term" value="F:ATP binding"/>
    <property type="evidence" value="ECO:0007669"/>
    <property type="project" value="UniProtKB-UniRule"/>
</dbReference>
<keyword evidence="11 23" id="KW-0547">Nucleotide-binding</keyword>
<dbReference type="InterPro" id="IPR059000">
    <property type="entry name" value="ATPase_P-type_domA"/>
</dbReference>
<name>A0A5C7F9F7_9BACI</name>
<evidence type="ECO:0000256" key="14">
    <source>
        <dbReference type="ARBA" id="ARBA00022842"/>
    </source>
</evidence>
<dbReference type="Pfam" id="PF00122">
    <property type="entry name" value="E1-E2_ATPase"/>
    <property type="match status" value="1"/>
</dbReference>
<proteinExistence type="inferred from homology"/>
<comment type="similarity">
    <text evidence="2 23">Belongs to the cation transport ATPase (P-type) (TC 3.A.3) family. Type IB subfamily.</text>
</comment>
<dbReference type="InterPro" id="IPR036412">
    <property type="entry name" value="HAD-like_sf"/>
</dbReference>
<evidence type="ECO:0000256" key="11">
    <source>
        <dbReference type="ARBA" id="ARBA00022741"/>
    </source>
</evidence>
<dbReference type="InterPro" id="IPR018303">
    <property type="entry name" value="ATPase_P-typ_P_site"/>
</dbReference>
<dbReference type="OrthoDB" id="9813266at2"/>
<dbReference type="RefSeq" id="WP_147802269.1">
    <property type="nucleotide sequence ID" value="NZ_CP144914.1"/>
</dbReference>
<keyword evidence="13 23" id="KW-0067">ATP-binding</keyword>
<evidence type="ECO:0000256" key="1">
    <source>
        <dbReference type="ARBA" id="ARBA00004651"/>
    </source>
</evidence>
<feature type="transmembrane region" description="Helical" evidence="23">
    <location>
        <begin position="185"/>
        <end position="206"/>
    </location>
</feature>
<dbReference type="PRINTS" id="PR00942">
    <property type="entry name" value="CUATPASEI"/>
</dbReference>
<dbReference type="FunFam" id="3.30.70.100:FF:000005">
    <property type="entry name" value="Copper-exporting P-type ATPase A"/>
    <property type="match status" value="2"/>
</dbReference>
<evidence type="ECO:0000256" key="17">
    <source>
        <dbReference type="ARBA" id="ARBA00023008"/>
    </source>
</evidence>
<feature type="transmembrane region" description="Helical" evidence="23">
    <location>
        <begin position="251"/>
        <end position="269"/>
    </location>
</feature>
<dbReference type="NCBIfam" id="TIGR01511">
    <property type="entry name" value="ATPase-IB1_Cu"/>
    <property type="match status" value="1"/>
</dbReference>
<dbReference type="GO" id="GO:0005507">
    <property type="term" value="F:copper ion binding"/>
    <property type="evidence" value="ECO:0007669"/>
    <property type="project" value="InterPro"/>
</dbReference>
<dbReference type="FunFam" id="2.70.150.10:FF:000020">
    <property type="entry name" value="Copper-exporting P-type ATPase A"/>
    <property type="match status" value="1"/>
</dbReference>
<dbReference type="GO" id="GO:0140581">
    <property type="term" value="F:P-type monovalent copper transporter activity"/>
    <property type="evidence" value="ECO:0007669"/>
    <property type="project" value="UniProtKB-EC"/>
</dbReference>
<dbReference type="SFLD" id="SFLDF00027">
    <property type="entry name" value="p-type_atpase"/>
    <property type="match status" value="1"/>
</dbReference>
<dbReference type="PROSITE" id="PS00154">
    <property type="entry name" value="ATPASE_E1_E2"/>
    <property type="match status" value="1"/>
</dbReference>
<dbReference type="CDD" id="cd02094">
    <property type="entry name" value="P-type_ATPase_Cu-like"/>
    <property type="match status" value="1"/>
</dbReference>
<keyword evidence="12" id="KW-0187">Copper transport</keyword>
<evidence type="ECO:0000256" key="6">
    <source>
        <dbReference type="ARBA" id="ARBA00022475"/>
    </source>
</evidence>
<evidence type="ECO:0000259" key="24">
    <source>
        <dbReference type="PROSITE" id="PS50846"/>
    </source>
</evidence>
<dbReference type="InterPro" id="IPR006122">
    <property type="entry name" value="HMA_Cu_ion-bd"/>
</dbReference>
<keyword evidence="14" id="KW-0460">Magnesium</keyword>
<evidence type="ECO:0000256" key="3">
    <source>
        <dbReference type="ARBA" id="ARBA00012517"/>
    </source>
</evidence>
<dbReference type="InterPro" id="IPR023299">
    <property type="entry name" value="ATPase_P-typ_cyto_dom_N"/>
</dbReference>
<dbReference type="SUPFAM" id="SSF81665">
    <property type="entry name" value="Calcium ATPase, transmembrane domain M"/>
    <property type="match status" value="1"/>
</dbReference>
<evidence type="ECO:0000256" key="15">
    <source>
        <dbReference type="ARBA" id="ARBA00022967"/>
    </source>
</evidence>
<keyword evidence="7" id="KW-0597">Phosphoprotein</keyword>
<organism evidence="25 26">
    <name type="scientific">Alkalicoccus halolimnae</name>
    <dbReference type="NCBI Taxonomy" id="1667239"/>
    <lineage>
        <taxon>Bacteria</taxon>
        <taxon>Bacillati</taxon>
        <taxon>Bacillota</taxon>
        <taxon>Bacilli</taxon>
        <taxon>Bacillales</taxon>
        <taxon>Bacillaceae</taxon>
        <taxon>Alkalicoccus</taxon>
    </lineage>
</organism>
<feature type="transmembrane region" description="Helical" evidence="23">
    <location>
        <begin position="432"/>
        <end position="453"/>
    </location>
</feature>
<dbReference type="AlphaFoldDB" id="A0A5C7F9F7"/>
<evidence type="ECO:0000256" key="16">
    <source>
        <dbReference type="ARBA" id="ARBA00022989"/>
    </source>
</evidence>
<dbReference type="InterPro" id="IPR008250">
    <property type="entry name" value="ATPase_P-typ_transduc_dom_A_sf"/>
</dbReference>
<dbReference type="Pfam" id="PF00403">
    <property type="entry name" value="HMA"/>
    <property type="match status" value="2"/>
</dbReference>
<evidence type="ECO:0000256" key="20">
    <source>
        <dbReference type="ARBA" id="ARBA00029719"/>
    </source>
</evidence>
<evidence type="ECO:0000256" key="2">
    <source>
        <dbReference type="ARBA" id="ARBA00006024"/>
    </source>
</evidence>
<evidence type="ECO:0000313" key="26">
    <source>
        <dbReference type="Proteomes" id="UP000321816"/>
    </source>
</evidence>
<accession>A0A5C7F9F7</accession>
<dbReference type="EC" id="7.2.2.8" evidence="3"/>
<evidence type="ECO:0000256" key="23">
    <source>
        <dbReference type="RuleBase" id="RU362081"/>
    </source>
</evidence>
<dbReference type="PANTHER" id="PTHR43520:SF8">
    <property type="entry name" value="P-TYPE CU(+) TRANSPORTER"/>
    <property type="match status" value="1"/>
</dbReference>
<dbReference type="SFLD" id="SFLDG00002">
    <property type="entry name" value="C1.7:_P-type_atpase_like"/>
    <property type="match status" value="1"/>
</dbReference>
<dbReference type="PROSITE" id="PS50846">
    <property type="entry name" value="HMA_2"/>
    <property type="match status" value="2"/>
</dbReference>
<dbReference type="SFLD" id="SFLDS00003">
    <property type="entry name" value="Haloacid_Dehalogenase"/>
    <property type="match status" value="1"/>
</dbReference>
<dbReference type="InterPro" id="IPR006121">
    <property type="entry name" value="HMA_dom"/>
</dbReference>
<evidence type="ECO:0000256" key="13">
    <source>
        <dbReference type="ARBA" id="ARBA00022840"/>
    </source>
</evidence>
<gene>
    <name evidence="25" type="ORF">FTX54_009000</name>
</gene>
<feature type="transmembrane region" description="Helical" evidence="23">
    <location>
        <begin position="745"/>
        <end position="762"/>
    </location>
</feature>
<evidence type="ECO:0000256" key="22">
    <source>
        <dbReference type="ARBA" id="ARBA00049289"/>
    </source>
</evidence>
<dbReference type="Gene3D" id="2.70.150.10">
    <property type="entry name" value="Calcium-transporting ATPase, cytoplasmic transduction domain A"/>
    <property type="match status" value="1"/>
</dbReference>
<keyword evidence="15" id="KW-1278">Translocase</keyword>
<protein>
    <recommendedName>
        <fullName evidence="4">Copper-exporting P-type ATPase</fullName>
        <ecNumber evidence="3">7.2.2.8</ecNumber>
    </recommendedName>
    <alternativeName>
        <fullName evidence="20">Copper-exporting P-type ATPase A</fullName>
    </alternativeName>
    <alternativeName>
        <fullName evidence="21">Cu(+)-exporting ATPase</fullName>
    </alternativeName>
</protein>
<evidence type="ECO:0000256" key="10">
    <source>
        <dbReference type="ARBA" id="ARBA00022737"/>
    </source>
</evidence>
<dbReference type="NCBIfam" id="TIGR01525">
    <property type="entry name" value="ATPase-IB_hvy"/>
    <property type="match status" value="1"/>
</dbReference>
<evidence type="ECO:0000256" key="5">
    <source>
        <dbReference type="ARBA" id="ARBA00022448"/>
    </source>
</evidence>
<dbReference type="InterPro" id="IPR023298">
    <property type="entry name" value="ATPase_P-typ_TM_dom_sf"/>
</dbReference>
<evidence type="ECO:0000256" key="19">
    <source>
        <dbReference type="ARBA" id="ARBA00023136"/>
    </source>
</evidence>
<dbReference type="InterPro" id="IPR044492">
    <property type="entry name" value="P_typ_ATPase_HD_dom"/>
</dbReference>
<evidence type="ECO:0000256" key="7">
    <source>
        <dbReference type="ARBA" id="ARBA00022553"/>
    </source>
</evidence>
<dbReference type="SUPFAM" id="SSF55008">
    <property type="entry name" value="HMA, heavy metal-associated domain"/>
    <property type="match status" value="2"/>
</dbReference>
<dbReference type="SUPFAM" id="SSF56784">
    <property type="entry name" value="HAD-like"/>
    <property type="match status" value="1"/>
</dbReference>
<keyword evidence="17" id="KW-0186">Copper</keyword>
<comment type="catalytic activity">
    <reaction evidence="22">
        <text>Cu(+)(in) + ATP + H2O = Cu(+)(out) + ADP + phosphate + H(+)</text>
        <dbReference type="Rhea" id="RHEA:25792"/>
        <dbReference type="ChEBI" id="CHEBI:15377"/>
        <dbReference type="ChEBI" id="CHEBI:15378"/>
        <dbReference type="ChEBI" id="CHEBI:30616"/>
        <dbReference type="ChEBI" id="CHEBI:43474"/>
        <dbReference type="ChEBI" id="CHEBI:49552"/>
        <dbReference type="ChEBI" id="CHEBI:456216"/>
        <dbReference type="EC" id="7.2.2.8"/>
    </reaction>
</comment>
<dbReference type="Gene3D" id="3.40.1110.10">
    <property type="entry name" value="Calcium-transporting ATPase, cytoplasmic domain N"/>
    <property type="match status" value="1"/>
</dbReference>
<reference evidence="25 26" key="1">
    <citation type="submission" date="2024-01" db="EMBL/GenBank/DDBJ databases">
        <title>Complete Genome Sequence of Alkalicoccus halolimnae BZ-SZ-XJ29T, a Moderately Halophilic Bacterium Isolated from a Salt Lake.</title>
        <authorList>
            <person name="Zhao B."/>
        </authorList>
    </citation>
    <scope>NUCLEOTIDE SEQUENCE [LARGE SCALE GENOMIC DNA]</scope>
    <source>
        <strain evidence="25 26">BZ-SZ-XJ29</strain>
    </source>
</reference>